<name>A0ABV5YJ94_9ACTN</name>
<gene>
    <name evidence="1" type="ORF">ACFFNX_23310</name>
</gene>
<reference evidence="1 2" key="1">
    <citation type="submission" date="2024-09" db="EMBL/GenBank/DDBJ databases">
        <authorList>
            <person name="Sun Q."/>
            <person name="Mori K."/>
        </authorList>
    </citation>
    <scope>NUCLEOTIDE SEQUENCE [LARGE SCALE GENOMIC DNA]</scope>
    <source>
        <strain evidence="1 2">TBRC 0563</strain>
    </source>
</reference>
<evidence type="ECO:0000313" key="1">
    <source>
        <dbReference type="EMBL" id="MFB9835115.1"/>
    </source>
</evidence>
<dbReference type="PANTHER" id="PTHR41700">
    <property type="entry name" value="GCN5-RELATED N-ACETYLTRANSFERASE"/>
    <property type="match status" value="1"/>
</dbReference>
<dbReference type="Proteomes" id="UP001589627">
    <property type="component" value="Unassembled WGS sequence"/>
</dbReference>
<dbReference type="PANTHER" id="PTHR41700:SF1">
    <property type="entry name" value="N-ACETYLTRANSFERASE DOMAIN-CONTAINING PROTEIN"/>
    <property type="match status" value="1"/>
</dbReference>
<protein>
    <submittedName>
        <fullName evidence="1">GNAT family N-acetyltransferase</fullName>
    </submittedName>
</protein>
<comment type="caution">
    <text evidence="1">The sequence shown here is derived from an EMBL/GenBank/DDBJ whole genome shotgun (WGS) entry which is preliminary data.</text>
</comment>
<dbReference type="InterPro" id="IPR038764">
    <property type="entry name" value="GNAT_N_AcTrfase_prd"/>
</dbReference>
<evidence type="ECO:0000313" key="2">
    <source>
        <dbReference type="Proteomes" id="UP001589627"/>
    </source>
</evidence>
<dbReference type="EMBL" id="JBHLZP010000179">
    <property type="protein sequence ID" value="MFB9835115.1"/>
    <property type="molecule type" value="Genomic_DNA"/>
</dbReference>
<dbReference type="SUPFAM" id="SSF55729">
    <property type="entry name" value="Acyl-CoA N-acyltransferases (Nat)"/>
    <property type="match status" value="1"/>
</dbReference>
<proteinExistence type="predicted"/>
<dbReference type="Gene3D" id="3.40.630.30">
    <property type="match status" value="1"/>
</dbReference>
<dbReference type="InterPro" id="IPR016181">
    <property type="entry name" value="Acyl_CoA_acyltransferase"/>
</dbReference>
<sequence length="302" mass="32946">MTRTPNGTDLDAAVRRAAQTARSAARSSGTEIREIEATHELEAVSRLLSAIWNRDASTPQLTVELLKALSKTGNYVAGIFLDGRLVGAAVAFFAAPTRTSLHSHIAGISDDSQARSVGYALKQHQRAWALSRDISKITWTFDPLVRRNAYFNIGKLGARAVEYLPNFYGEMQDQVNAGDQSDRLLVEWDLLADDVVSACDAPPAGVRDRLPHRTDPVLDIAPDGAPRRHDWHGPLAVVAVPPDIERLRASRSPLATDWRLAVRDVLGGAMAGGARIVGFRRAEGYIVAAADPQDLREVDEVW</sequence>
<keyword evidence="2" id="KW-1185">Reference proteome</keyword>
<dbReference type="RefSeq" id="WP_378205991.1">
    <property type="nucleotide sequence ID" value="NZ_JBHLZP010000179.1"/>
</dbReference>
<organism evidence="1 2">
    <name type="scientific">Actinoallomurus acaciae</name>
    <dbReference type="NCBI Taxonomy" id="502577"/>
    <lineage>
        <taxon>Bacteria</taxon>
        <taxon>Bacillati</taxon>
        <taxon>Actinomycetota</taxon>
        <taxon>Actinomycetes</taxon>
        <taxon>Streptosporangiales</taxon>
        <taxon>Thermomonosporaceae</taxon>
        <taxon>Actinoallomurus</taxon>
    </lineage>
</organism>
<accession>A0ABV5YJ94</accession>